<dbReference type="EMBL" id="JAACXV010000080">
    <property type="protein sequence ID" value="KAF7284231.1"/>
    <property type="molecule type" value="Genomic_DNA"/>
</dbReference>
<keyword evidence="2" id="KW-1185">Reference proteome</keyword>
<name>A0A834MHN2_RHYFE</name>
<gene>
    <name evidence="1" type="ORF">GWI33_022383</name>
</gene>
<evidence type="ECO:0000313" key="2">
    <source>
        <dbReference type="Proteomes" id="UP000625711"/>
    </source>
</evidence>
<proteinExistence type="predicted"/>
<organism evidence="1 2">
    <name type="scientific">Rhynchophorus ferrugineus</name>
    <name type="common">Red palm weevil</name>
    <name type="synonym">Curculio ferrugineus</name>
    <dbReference type="NCBI Taxonomy" id="354439"/>
    <lineage>
        <taxon>Eukaryota</taxon>
        <taxon>Metazoa</taxon>
        <taxon>Ecdysozoa</taxon>
        <taxon>Arthropoda</taxon>
        <taxon>Hexapoda</taxon>
        <taxon>Insecta</taxon>
        <taxon>Pterygota</taxon>
        <taxon>Neoptera</taxon>
        <taxon>Endopterygota</taxon>
        <taxon>Coleoptera</taxon>
        <taxon>Polyphaga</taxon>
        <taxon>Cucujiformia</taxon>
        <taxon>Curculionidae</taxon>
        <taxon>Dryophthorinae</taxon>
        <taxon>Rhynchophorus</taxon>
    </lineage>
</organism>
<comment type="caution">
    <text evidence="1">The sequence shown here is derived from an EMBL/GenBank/DDBJ whole genome shotgun (WGS) entry which is preliminary data.</text>
</comment>
<sequence length="102" mass="11362">MTQITRIDSGFQKISRSKENAWIFTHIRTNAKGRPLSALFRSRKTTKKGTARPENIRRTPRPVCQLDESVPPVAAAPAPLRFPTGRLEEVTAADTVVSSVEF</sequence>
<protein>
    <submittedName>
        <fullName evidence="1">Uncharacterized protein</fullName>
    </submittedName>
</protein>
<reference evidence="1" key="1">
    <citation type="submission" date="2020-08" db="EMBL/GenBank/DDBJ databases">
        <title>Genome sequencing and assembly of the red palm weevil Rhynchophorus ferrugineus.</title>
        <authorList>
            <person name="Dias G.B."/>
            <person name="Bergman C.M."/>
            <person name="Manee M."/>
        </authorList>
    </citation>
    <scope>NUCLEOTIDE SEQUENCE</scope>
    <source>
        <strain evidence="1">AA-2017</strain>
        <tissue evidence="1">Whole larva</tissue>
    </source>
</reference>
<evidence type="ECO:0000313" key="1">
    <source>
        <dbReference type="EMBL" id="KAF7284231.1"/>
    </source>
</evidence>
<dbReference type="Proteomes" id="UP000625711">
    <property type="component" value="Unassembled WGS sequence"/>
</dbReference>
<dbReference type="AlphaFoldDB" id="A0A834MHN2"/>
<accession>A0A834MHN2</accession>